<feature type="domain" description="Beta-Casp" evidence="2">
    <location>
        <begin position="1"/>
        <end position="116"/>
    </location>
</feature>
<dbReference type="GO" id="GO:0004521">
    <property type="term" value="F:RNA endonuclease activity"/>
    <property type="evidence" value="ECO:0007669"/>
    <property type="project" value="TreeGrafter"/>
</dbReference>
<dbReference type="EMBL" id="AQRC01000011">
    <property type="protein sequence ID" value="KFE34378.1"/>
    <property type="molecule type" value="Genomic_DNA"/>
</dbReference>
<sequence length="205" mass="22862">MYHIARLQNRGEIPYVPVYLNSPMAIDATEIYHGHHEEHHVAWEDCLAMFQIAKRVTSVEESKKLNTQHGPMIIISASGMLTGGRILHHLASFGGDPRNAILLSGFQAGGTRGAALAAGADSLRMFGRDFPIRAEVIQLEAFSGHADAEELLAWMRASDRAPRMTYVTHGEPSASDRLRWRIEHELGWPARAPEHLETIRLDNPK</sequence>
<evidence type="ECO:0000256" key="1">
    <source>
        <dbReference type="ARBA" id="ARBA00022801"/>
    </source>
</evidence>
<proteinExistence type="predicted"/>
<dbReference type="GO" id="GO:0016787">
    <property type="term" value="F:hydrolase activity"/>
    <property type="evidence" value="ECO:0007669"/>
    <property type="project" value="UniProtKB-KW"/>
</dbReference>
<keyword evidence="4" id="KW-1185">Reference proteome</keyword>
<keyword evidence="1" id="KW-0378">Hydrolase</keyword>
<protein>
    <submittedName>
        <fullName evidence="3">Beta-lactamase domain-containing protein</fullName>
    </submittedName>
</protein>
<dbReference type="Pfam" id="PF10996">
    <property type="entry name" value="Beta-Casp"/>
    <property type="match status" value="1"/>
</dbReference>
<reference evidence="3 4" key="2">
    <citation type="journal article" date="2015" name="Antonie Van Leeuwenhoek">
        <title>Thioclava indica sp. nov., isolated from surface seawater of the Indian Ocean.</title>
        <authorList>
            <person name="Liu Y."/>
            <person name="Lai Q."/>
            <person name="Du J."/>
            <person name="Xu H."/>
            <person name="Jiang L."/>
            <person name="Shao Z."/>
        </authorList>
    </citation>
    <scope>NUCLEOTIDE SEQUENCE [LARGE SCALE GENOMIC DNA]</scope>
    <source>
        <strain evidence="3 4">13D2W-2</strain>
    </source>
</reference>
<name>A0A085TUI1_9RHOB</name>
<dbReference type="Proteomes" id="UP000028607">
    <property type="component" value="Unassembled WGS sequence"/>
</dbReference>
<gene>
    <name evidence="3" type="ORF">DW2_13900</name>
</gene>
<dbReference type="eggNOG" id="COG1236">
    <property type="taxonomic scope" value="Bacteria"/>
</dbReference>
<reference evidence="4" key="1">
    <citation type="submission" date="2013-04" db="EMBL/GenBank/DDBJ databases">
        <title>Thioclava sp. 13D2W-2 Genome Sequencing.</title>
        <authorList>
            <person name="Lai Q."/>
            <person name="Li G."/>
            <person name="Shao Z."/>
        </authorList>
    </citation>
    <scope>NUCLEOTIDE SEQUENCE [LARGE SCALE GENOMIC DNA]</scope>
    <source>
        <strain evidence="4">13D2W-2</strain>
    </source>
</reference>
<dbReference type="InterPro" id="IPR050698">
    <property type="entry name" value="MBL"/>
</dbReference>
<evidence type="ECO:0000259" key="2">
    <source>
        <dbReference type="SMART" id="SM01027"/>
    </source>
</evidence>
<dbReference type="SUPFAM" id="SSF56281">
    <property type="entry name" value="Metallo-hydrolase/oxidoreductase"/>
    <property type="match status" value="1"/>
</dbReference>
<dbReference type="Gene3D" id="3.40.50.10890">
    <property type="match status" value="1"/>
</dbReference>
<dbReference type="PATRIC" id="fig|1317124.6.peg.2793"/>
<organism evidence="3 4">
    <name type="scientific">Thioclava atlantica</name>
    <dbReference type="NCBI Taxonomy" id="1317124"/>
    <lineage>
        <taxon>Bacteria</taxon>
        <taxon>Pseudomonadati</taxon>
        <taxon>Pseudomonadota</taxon>
        <taxon>Alphaproteobacteria</taxon>
        <taxon>Rhodobacterales</taxon>
        <taxon>Paracoccaceae</taxon>
        <taxon>Thioclava</taxon>
    </lineage>
</organism>
<dbReference type="InterPro" id="IPR022712">
    <property type="entry name" value="Beta_Casp"/>
</dbReference>
<evidence type="ECO:0000313" key="4">
    <source>
        <dbReference type="Proteomes" id="UP000028607"/>
    </source>
</evidence>
<comment type="caution">
    <text evidence="3">The sequence shown here is derived from an EMBL/GenBank/DDBJ whole genome shotgun (WGS) entry which is preliminary data.</text>
</comment>
<dbReference type="AlphaFoldDB" id="A0A085TUI1"/>
<evidence type="ECO:0000313" key="3">
    <source>
        <dbReference type="EMBL" id="KFE34378.1"/>
    </source>
</evidence>
<accession>A0A085TUI1</accession>
<dbReference type="Pfam" id="PF07521">
    <property type="entry name" value="RMMBL"/>
    <property type="match status" value="1"/>
</dbReference>
<dbReference type="InterPro" id="IPR036866">
    <property type="entry name" value="RibonucZ/Hydroxyglut_hydro"/>
</dbReference>
<dbReference type="PANTHER" id="PTHR11203:SF37">
    <property type="entry name" value="INTEGRATOR COMPLEX SUBUNIT 11"/>
    <property type="match status" value="1"/>
</dbReference>
<dbReference type="PANTHER" id="PTHR11203">
    <property type="entry name" value="CLEAVAGE AND POLYADENYLATION SPECIFICITY FACTOR FAMILY MEMBER"/>
    <property type="match status" value="1"/>
</dbReference>
<dbReference type="InterPro" id="IPR011108">
    <property type="entry name" value="RMMBL"/>
</dbReference>
<dbReference type="SMART" id="SM01027">
    <property type="entry name" value="Beta-Casp"/>
    <property type="match status" value="1"/>
</dbReference>
<dbReference type="STRING" id="1317124.DW2_13900"/>